<dbReference type="InterPro" id="IPR000782">
    <property type="entry name" value="FAS1_domain"/>
</dbReference>
<feature type="transmembrane region" description="Helical" evidence="3">
    <location>
        <begin position="246"/>
        <end position="263"/>
    </location>
</feature>
<dbReference type="InterPro" id="IPR052806">
    <property type="entry name" value="Fasciclin-like_AGP"/>
</dbReference>
<reference evidence="6 7" key="1">
    <citation type="journal article" date="2023" name="G3 (Bethesda)">
        <title>A chromosome-length genome assembly and annotation of blackberry (Rubus argutus, cv. 'Hillquist').</title>
        <authorList>
            <person name="Bruna T."/>
            <person name="Aryal R."/>
            <person name="Dudchenko O."/>
            <person name="Sargent D.J."/>
            <person name="Mead D."/>
            <person name="Buti M."/>
            <person name="Cavallini A."/>
            <person name="Hytonen T."/>
            <person name="Andres J."/>
            <person name="Pham M."/>
            <person name="Weisz D."/>
            <person name="Mascagni F."/>
            <person name="Usai G."/>
            <person name="Natali L."/>
            <person name="Bassil N."/>
            <person name="Fernandez G.E."/>
            <person name="Lomsadze A."/>
            <person name="Armour M."/>
            <person name="Olukolu B."/>
            <person name="Poorten T."/>
            <person name="Britton C."/>
            <person name="Davik J."/>
            <person name="Ashrafi H."/>
            <person name="Aiden E.L."/>
            <person name="Borodovsky M."/>
            <person name="Worthington M."/>
        </authorList>
    </citation>
    <scope>NUCLEOTIDE SEQUENCE [LARGE SCALE GENOMIC DNA]</scope>
    <source>
        <strain evidence="6">PI 553951</strain>
    </source>
</reference>
<dbReference type="PANTHER" id="PTHR33985:SF5">
    <property type="entry name" value="FASCICLIN-LIKE ARABINOGALACTAN FAMILY PROTEIN"/>
    <property type="match status" value="1"/>
</dbReference>
<evidence type="ECO:0000256" key="1">
    <source>
        <dbReference type="ARBA" id="ARBA00007843"/>
    </source>
</evidence>
<dbReference type="FunFam" id="2.30.180.10:FF:000046">
    <property type="entry name" value="Fasciclin-like arabinogalactan family protein"/>
    <property type="match status" value="1"/>
</dbReference>
<feature type="region of interest" description="Disordered" evidence="2">
    <location>
        <begin position="32"/>
        <end position="69"/>
    </location>
</feature>
<dbReference type="AlphaFoldDB" id="A0AAW1XN58"/>
<dbReference type="SUPFAM" id="SSF82153">
    <property type="entry name" value="FAS1 domain"/>
    <property type="match status" value="1"/>
</dbReference>
<name>A0AAW1XN58_RUBAR</name>
<evidence type="ECO:0000313" key="6">
    <source>
        <dbReference type="EMBL" id="KAK9937037.1"/>
    </source>
</evidence>
<evidence type="ECO:0000313" key="7">
    <source>
        <dbReference type="Proteomes" id="UP001457282"/>
    </source>
</evidence>
<keyword evidence="3" id="KW-0812">Transmembrane</keyword>
<sequence length="271" mass="28878">MAPNHNSSLSLLIFLMTALTVFNPLTVTAFPSPPTTSPPFPSPPSPPPSRKSSPAPHPPPPPPSPPATRATAQQLNNIVDALIGSGDFGSWVNIITSANPLSLPLSATIFMPQNDAVGITDPLLFPYHVVPQRLTFADLQLFKTQSRLPTLLPGKSILITNNSRSNFTVDNSPITQPDVYVTTTIAVHGVAGILEYSVYGDELDLMPKQQQQQQSPAPPSPPGPGLFLPAGVTIPGLKSGATRPCLGVQFPIGLMVACAVLVFRNQRNYIW</sequence>
<evidence type="ECO:0000256" key="2">
    <source>
        <dbReference type="SAM" id="MobiDB-lite"/>
    </source>
</evidence>
<evidence type="ECO:0000259" key="5">
    <source>
        <dbReference type="PROSITE" id="PS50213"/>
    </source>
</evidence>
<feature type="compositionally biased region" description="Pro residues" evidence="2">
    <location>
        <begin position="32"/>
        <end position="66"/>
    </location>
</feature>
<dbReference type="PANTHER" id="PTHR33985">
    <property type="entry name" value="OS02G0491300 PROTEIN-RELATED"/>
    <property type="match status" value="1"/>
</dbReference>
<keyword evidence="3" id="KW-0472">Membrane</keyword>
<proteinExistence type="inferred from homology"/>
<dbReference type="PROSITE" id="PS50213">
    <property type="entry name" value="FAS1"/>
    <property type="match status" value="1"/>
</dbReference>
<evidence type="ECO:0000256" key="4">
    <source>
        <dbReference type="SAM" id="SignalP"/>
    </source>
</evidence>
<feature type="domain" description="FAS1" evidence="5">
    <location>
        <begin position="75"/>
        <end position="194"/>
    </location>
</feature>
<dbReference type="SMART" id="SM00554">
    <property type="entry name" value="FAS1"/>
    <property type="match status" value="1"/>
</dbReference>
<keyword evidence="3" id="KW-1133">Transmembrane helix</keyword>
<accession>A0AAW1XN58</accession>
<dbReference type="Gene3D" id="2.30.180.10">
    <property type="entry name" value="FAS1 domain"/>
    <property type="match status" value="1"/>
</dbReference>
<evidence type="ECO:0000256" key="3">
    <source>
        <dbReference type="SAM" id="Phobius"/>
    </source>
</evidence>
<dbReference type="Pfam" id="PF02469">
    <property type="entry name" value="Fasciclin"/>
    <property type="match status" value="1"/>
</dbReference>
<feature type="signal peptide" evidence="4">
    <location>
        <begin position="1"/>
        <end position="29"/>
    </location>
</feature>
<comment type="similarity">
    <text evidence="1">Belongs to the fasciclin-like AGP family.</text>
</comment>
<keyword evidence="7" id="KW-1185">Reference proteome</keyword>
<dbReference type="Proteomes" id="UP001457282">
    <property type="component" value="Unassembled WGS sequence"/>
</dbReference>
<keyword evidence="4" id="KW-0732">Signal</keyword>
<dbReference type="EMBL" id="JBEDUW010000003">
    <property type="protein sequence ID" value="KAK9937037.1"/>
    <property type="molecule type" value="Genomic_DNA"/>
</dbReference>
<protein>
    <recommendedName>
        <fullName evidence="5">FAS1 domain-containing protein</fullName>
    </recommendedName>
</protein>
<comment type="caution">
    <text evidence="6">The sequence shown here is derived from an EMBL/GenBank/DDBJ whole genome shotgun (WGS) entry which is preliminary data.</text>
</comment>
<organism evidence="6 7">
    <name type="scientific">Rubus argutus</name>
    <name type="common">Southern blackberry</name>
    <dbReference type="NCBI Taxonomy" id="59490"/>
    <lineage>
        <taxon>Eukaryota</taxon>
        <taxon>Viridiplantae</taxon>
        <taxon>Streptophyta</taxon>
        <taxon>Embryophyta</taxon>
        <taxon>Tracheophyta</taxon>
        <taxon>Spermatophyta</taxon>
        <taxon>Magnoliopsida</taxon>
        <taxon>eudicotyledons</taxon>
        <taxon>Gunneridae</taxon>
        <taxon>Pentapetalae</taxon>
        <taxon>rosids</taxon>
        <taxon>fabids</taxon>
        <taxon>Rosales</taxon>
        <taxon>Rosaceae</taxon>
        <taxon>Rosoideae</taxon>
        <taxon>Rosoideae incertae sedis</taxon>
        <taxon>Rubus</taxon>
    </lineage>
</organism>
<feature type="chain" id="PRO_5043800013" description="FAS1 domain-containing protein" evidence="4">
    <location>
        <begin position="30"/>
        <end position="271"/>
    </location>
</feature>
<dbReference type="InterPro" id="IPR036378">
    <property type="entry name" value="FAS1_dom_sf"/>
</dbReference>
<gene>
    <name evidence="6" type="ORF">M0R45_013854</name>
</gene>